<evidence type="ECO:0000256" key="1">
    <source>
        <dbReference type="SAM" id="SignalP"/>
    </source>
</evidence>
<evidence type="ECO:0000313" key="3">
    <source>
        <dbReference type="Proteomes" id="UP000800981"/>
    </source>
</evidence>
<sequence>MRRAAKAPALLGALAGLLLAGCTVVGADADLASGQGDIKGAGWIDPRWSDARKIVQMFHNGGAPVELAKEYDADDDPDGLLGEPGGYESKAAYRDTRVPDDEDPVAAGGAVEVFELDADAQRRLDELAARQAAGELRREHHFLHGRVVIRVSGSLDEYAAIELETNLGD</sequence>
<proteinExistence type="predicted"/>
<dbReference type="Proteomes" id="UP000800981">
    <property type="component" value="Unassembled WGS sequence"/>
</dbReference>
<keyword evidence="1" id="KW-0732">Signal</keyword>
<keyword evidence="3" id="KW-1185">Reference proteome</keyword>
<dbReference type="EMBL" id="JAANNP010000018">
    <property type="protein sequence ID" value="NHC15156.1"/>
    <property type="molecule type" value="Genomic_DNA"/>
</dbReference>
<feature type="chain" id="PRO_5046875435" evidence="1">
    <location>
        <begin position="21"/>
        <end position="169"/>
    </location>
</feature>
<organism evidence="2 3">
    <name type="scientific">Motilibacter deserti</name>
    <dbReference type="NCBI Taxonomy" id="2714956"/>
    <lineage>
        <taxon>Bacteria</taxon>
        <taxon>Bacillati</taxon>
        <taxon>Actinomycetota</taxon>
        <taxon>Actinomycetes</taxon>
        <taxon>Motilibacterales</taxon>
        <taxon>Motilibacteraceae</taxon>
        <taxon>Motilibacter</taxon>
    </lineage>
</organism>
<dbReference type="RefSeq" id="WP_166283367.1">
    <property type="nucleotide sequence ID" value="NZ_JAANNP010000018.1"/>
</dbReference>
<accession>A0ABX0GYG7</accession>
<dbReference type="PROSITE" id="PS51257">
    <property type="entry name" value="PROKAR_LIPOPROTEIN"/>
    <property type="match status" value="1"/>
</dbReference>
<reference evidence="2 3" key="1">
    <citation type="submission" date="2020-03" db="EMBL/GenBank/DDBJ databases">
        <title>Two novel Motilibacter sp.</title>
        <authorList>
            <person name="Liu S."/>
        </authorList>
    </citation>
    <scope>NUCLEOTIDE SEQUENCE [LARGE SCALE GENOMIC DNA]</scope>
    <source>
        <strain evidence="2 3">E257</strain>
    </source>
</reference>
<feature type="signal peptide" evidence="1">
    <location>
        <begin position="1"/>
        <end position="20"/>
    </location>
</feature>
<protein>
    <submittedName>
        <fullName evidence="2">Uncharacterized protein</fullName>
    </submittedName>
</protein>
<gene>
    <name evidence="2" type="ORF">G9H71_15315</name>
</gene>
<name>A0ABX0GYG7_9ACTN</name>
<evidence type="ECO:0000313" key="2">
    <source>
        <dbReference type="EMBL" id="NHC15156.1"/>
    </source>
</evidence>
<comment type="caution">
    <text evidence="2">The sequence shown here is derived from an EMBL/GenBank/DDBJ whole genome shotgun (WGS) entry which is preliminary data.</text>
</comment>